<comment type="caution">
    <text evidence="1">The sequence shown here is derived from an EMBL/GenBank/DDBJ whole genome shotgun (WGS) entry which is preliminary data.</text>
</comment>
<dbReference type="Proteomes" id="UP001054945">
    <property type="component" value="Unassembled WGS sequence"/>
</dbReference>
<dbReference type="AlphaFoldDB" id="A0AAV4RCG5"/>
<name>A0AAV4RCG5_CAEEX</name>
<gene>
    <name evidence="1" type="ORF">CEXT_153211</name>
</gene>
<keyword evidence="2" id="KW-1185">Reference proteome</keyword>
<proteinExistence type="predicted"/>
<evidence type="ECO:0000313" key="2">
    <source>
        <dbReference type="Proteomes" id="UP001054945"/>
    </source>
</evidence>
<protein>
    <submittedName>
        <fullName evidence="1">Uncharacterized protein</fullName>
    </submittedName>
</protein>
<sequence length="100" mass="11643">MLCYCGIQFWKWSKDLVSYREEDSEGDGCLGSFGGWRGCINTILNVRPDGRVVLFLVHARERGVCYCGSQFWKWSKDLLSYREEDREGDGRLEFFGGWRG</sequence>
<accession>A0AAV4RCG5</accession>
<reference evidence="1 2" key="1">
    <citation type="submission" date="2021-06" db="EMBL/GenBank/DDBJ databases">
        <title>Caerostris extrusa draft genome.</title>
        <authorList>
            <person name="Kono N."/>
            <person name="Arakawa K."/>
        </authorList>
    </citation>
    <scope>NUCLEOTIDE SEQUENCE [LARGE SCALE GENOMIC DNA]</scope>
</reference>
<dbReference type="EMBL" id="BPLR01007544">
    <property type="protein sequence ID" value="GIY17778.1"/>
    <property type="molecule type" value="Genomic_DNA"/>
</dbReference>
<evidence type="ECO:0000313" key="1">
    <source>
        <dbReference type="EMBL" id="GIY17778.1"/>
    </source>
</evidence>
<organism evidence="1 2">
    <name type="scientific">Caerostris extrusa</name>
    <name type="common">Bark spider</name>
    <name type="synonym">Caerostris bankana</name>
    <dbReference type="NCBI Taxonomy" id="172846"/>
    <lineage>
        <taxon>Eukaryota</taxon>
        <taxon>Metazoa</taxon>
        <taxon>Ecdysozoa</taxon>
        <taxon>Arthropoda</taxon>
        <taxon>Chelicerata</taxon>
        <taxon>Arachnida</taxon>
        <taxon>Araneae</taxon>
        <taxon>Araneomorphae</taxon>
        <taxon>Entelegynae</taxon>
        <taxon>Araneoidea</taxon>
        <taxon>Araneidae</taxon>
        <taxon>Caerostris</taxon>
    </lineage>
</organism>